<accession>A0A433D2J0</accession>
<dbReference type="EMBL" id="RBNI01007881">
    <property type="protein sequence ID" value="RUP45067.1"/>
    <property type="molecule type" value="Genomic_DNA"/>
</dbReference>
<dbReference type="AlphaFoldDB" id="A0A433D2J0"/>
<name>A0A433D2J0_9FUNG</name>
<sequence>MSLSNTIPHIPTELLIKIFAINPATSDLLSLCLVCRHWTLAARIVLYTDICFTHPDQLTLFHYCRAARRHIRSIHFKLTASVPGYASIVYCFGPATLAGCTALRFLCVDAASPARILTATILLDLLHSIEGPLENIVLKGYAHTPEVTEALAARPTLRSFAIEPRGNYDGQTMHQIRIAPLEIADLEPLTKCTELKQLDLRYSGQVTDEFLRSVVFKMPRLKELMLGDCTAVTEGCFVEIAEHCPLLRQIWLWKAEFGETCVETVGRKLVEMKEIWFRRNREKVIWVRSGPPLALYVLLPASQTQARAPRPRVESLERELLIDTLFSFP</sequence>
<protein>
    <recommendedName>
        <fullName evidence="1">F-box domain-containing protein</fullName>
    </recommendedName>
</protein>
<dbReference type="Pfam" id="PF12937">
    <property type="entry name" value="F-box-like"/>
    <property type="match status" value="1"/>
</dbReference>
<keyword evidence="3" id="KW-1185">Reference proteome</keyword>
<feature type="domain" description="F-box" evidence="1">
    <location>
        <begin position="7"/>
        <end position="52"/>
    </location>
</feature>
<dbReference type="InterPro" id="IPR032675">
    <property type="entry name" value="LRR_dom_sf"/>
</dbReference>
<dbReference type="SUPFAM" id="SSF81383">
    <property type="entry name" value="F-box domain"/>
    <property type="match status" value="1"/>
</dbReference>
<dbReference type="SUPFAM" id="SSF52047">
    <property type="entry name" value="RNI-like"/>
    <property type="match status" value="1"/>
</dbReference>
<dbReference type="Proteomes" id="UP000268093">
    <property type="component" value="Unassembled WGS sequence"/>
</dbReference>
<dbReference type="InterPro" id="IPR036047">
    <property type="entry name" value="F-box-like_dom_sf"/>
</dbReference>
<evidence type="ECO:0000313" key="3">
    <source>
        <dbReference type="Proteomes" id="UP000268093"/>
    </source>
</evidence>
<evidence type="ECO:0000259" key="1">
    <source>
        <dbReference type="Pfam" id="PF12937"/>
    </source>
</evidence>
<organism evidence="2 3">
    <name type="scientific">Jimgerdemannia flammicorona</name>
    <dbReference type="NCBI Taxonomy" id="994334"/>
    <lineage>
        <taxon>Eukaryota</taxon>
        <taxon>Fungi</taxon>
        <taxon>Fungi incertae sedis</taxon>
        <taxon>Mucoromycota</taxon>
        <taxon>Mucoromycotina</taxon>
        <taxon>Endogonomycetes</taxon>
        <taxon>Endogonales</taxon>
        <taxon>Endogonaceae</taxon>
        <taxon>Jimgerdemannia</taxon>
    </lineage>
</organism>
<dbReference type="InterPro" id="IPR001810">
    <property type="entry name" value="F-box_dom"/>
</dbReference>
<dbReference type="OrthoDB" id="550575at2759"/>
<gene>
    <name evidence="2" type="ORF">BC936DRAFT_148661</name>
</gene>
<comment type="caution">
    <text evidence="2">The sequence shown here is derived from an EMBL/GenBank/DDBJ whole genome shotgun (WGS) entry which is preliminary data.</text>
</comment>
<reference evidence="2 3" key="1">
    <citation type="journal article" date="2018" name="New Phytol.">
        <title>Phylogenomics of Endogonaceae and evolution of mycorrhizas within Mucoromycota.</title>
        <authorList>
            <person name="Chang Y."/>
            <person name="Desiro A."/>
            <person name="Na H."/>
            <person name="Sandor L."/>
            <person name="Lipzen A."/>
            <person name="Clum A."/>
            <person name="Barry K."/>
            <person name="Grigoriev I.V."/>
            <person name="Martin F.M."/>
            <person name="Stajich J.E."/>
            <person name="Smith M.E."/>
            <person name="Bonito G."/>
            <person name="Spatafora J.W."/>
        </authorList>
    </citation>
    <scope>NUCLEOTIDE SEQUENCE [LARGE SCALE GENOMIC DNA]</scope>
    <source>
        <strain evidence="2 3">GMNB39</strain>
    </source>
</reference>
<dbReference type="Gene3D" id="3.80.10.10">
    <property type="entry name" value="Ribonuclease Inhibitor"/>
    <property type="match status" value="1"/>
</dbReference>
<evidence type="ECO:0000313" key="2">
    <source>
        <dbReference type="EMBL" id="RUP45067.1"/>
    </source>
</evidence>
<proteinExistence type="predicted"/>